<accession>A0A2N0NYV9</accession>
<proteinExistence type="predicted"/>
<reference evidence="1 2" key="1">
    <citation type="submission" date="2016-04" db="EMBL/GenBank/DDBJ databases">
        <title>Genome analyses suggest a sexual origin of heterokaryosis in a supposedly ancient asexual fungus.</title>
        <authorList>
            <person name="Ropars J."/>
            <person name="Sedzielewska K."/>
            <person name="Noel J."/>
            <person name="Charron P."/>
            <person name="Farinelli L."/>
            <person name="Marton T."/>
            <person name="Kruger M."/>
            <person name="Pelin A."/>
            <person name="Brachmann A."/>
            <person name="Corradi N."/>
        </authorList>
    </citation>
    <scope>NUCLEOTIDE SEQUENCE [LARGE SCALE GENOMIC DNA]</scope>
    <source>
        <strain evidence="1 2">A5</strain>
    </source>
</reference>
<evidence type="ECO:0000313" key="2">
    <source>
        <dbReference type="Proteomes" id="UP000232722"/>
    </source>
</evidence>
<dbReference type="EMBL" id="LLXJ01002082">
    <property type="protein sequence ID" value="PKB99763.1"/>
    <property type="molecule type" value="Genomic_DNA"/>
</dbReference>
<organism evidence="1 2">
    <name type="scientific">Rhizophagus irregularis</name>
    <dbReference type="NCBI Taxonomy" id="588596"/>
    <lineage>
        <taxon>Eukaryota</taxon>
        <taxon>Fungi</taxon>
        <taxon>Fungi incertae sedis</taxon>
        <taxon>Mucoromycota</taxon>
        <taxon>Glomeromycotina</taxon>
        <taxon>Glomeromycetes</taxon>
        <taxon>Glomerales</taxon>
        <taxon>Glomeraceae</taxon>
        <taxon>Rhizophagus</taxon>
    </lineage>
</organism>
<gene>
    <name evidence="1" type="ORF">RhiirA5_429210</name>
</gene>
<protein>
    <recommendedName>
        <fullName evidence="3">Reverse transcriptase domain-containing protein</fullName>
    </recommendedName>
</protein>
<evidence type="ECO:0000313" key="1">
    <source>
        <dbReference type="EMBL" id="PKB99763.1"/>
    </source>
</evidence>
<comment type="caution">
    <text evidence="1">The sequence shown here is derived from an EMBL/GenBank/DDBJ whole genome shotgun (WGS) entry which is preliminary data.</text>
</comment>
<sequence length="304" mass="35040">MQELWILSQDISKAFNSIDLRMLRLAFNHLRGLNIKLPPAPCLDLIPTSSVPLVTLSSELVNSKKSTWLFSPLWCLLQLIDLFHQFVFTWMDLKRINLVPKTGKTSSWFTRFISIPNLISYLPAVNIPLIYPPQLLKLQDFTLAVTSSSNRSVLSPCHGCPLHDASIVDDPFQMRSVRFKLFHRTCLTFLPSYRCLQLFHKSSRIDSTCYSRVCIPELFLVNTFSNNFPAKVNVSSQLPNVLPDTDLDICIRMNHHIYIYAKRHFNSAPDDKIICEWLQRETTSFSPLMSFHGPMDLFLHKPLN</sequence>
<name>A0A2N0NYV9_9GLOM</name>
<dbReference type="Proteomes" id="UP000232722">
    <property type="component" value="Unassembled WGS sequence"/>
</dbReference>
<dbReference type="AlphaFoldDB" id="A0A2N0NYV9"/>
<dbReference type="VEuPathDB" id="FungiDB:RhiirA1_471089"/>
<reference evidence="1 2" key="2">
    <citation type="submission" date="2017-09" db="EMBL/GenBank/DDBJ databases">
        <title>Extensive intraspecific genome diversity in a model arbuscular mycorrhizal fungus.</title>
        <authorList>
            <person name="Chen E.C."/>
            <person name="Morin E."/>
            <person name="Beaudet D."/>
            <person name="Noel J."/>
            <person name="Ndikumana S."/>
            <person name="Charron P."/>
            <person name="St-Onge C."/>
            <person name="Giorgi J."/>
            <person name="Grigoriev I.V."/>
            <person name="Roux C."/>
            <person name="Martin F.M."/>
            <person name="Corradi N."/>
        </authorList>
    </citation>
    <scope>NUCLEOTIDE SEQUENCE [LARGE SCALE GENOMIC DNA]</scope>
    <source>
        <strain evidence="1 2">A5</strain>
    </source>
</reference>
<evidence type="ECO:0008006" key="3">
    <source>
        <dbReference type="Google" id="ProtNLM"/>
    </source>
</evidence>
<dbReference type="VEuPathDB" id="FungiDB:FUN_004822"/>